<proteinExistence type="inferred from homology"/>
<feature type="signal peptide" evidence="2">
    <location>
        <begin position="1"/>
        <end position="27"/>
    </location>
</feature>
<dbReference type="PANTHER" id="PTHR30535:SF7">
    <property type="entry name" value="IRON(III) DICITRATE-BINDING PROTEIN"/>
    <property type="match status" value="1"/>
</dbReference>
<comment type="caution">
    <text evidence="4">The sequence shown here is derived from an EMBL/GenBank/DDBJ whole genome shotgun (WGS) entry which is preliminary data.</text>
</comment>
<comment type="similarity">
    <text evidence="1">Belongs to the bacterial solute-binding protein 8 family.</text>
</comment>
<dbReference type="InterPro" id="IPR002491">
    <property type="entry name" value="ABC_transptr_periplasmic_BD"/>
</dbReference>
<evidence type="ECO:0000313" key="5">
    <source>
        <dbReference type="Proteomes" id="UP001141259"/>
    </source>
</evidence>
<dbReference type="InterPro" id="IPR050902">
    <property type="entry name" value="ABC_Transporter_SBP"/>
</dbReference>
<feature type="domain" description="Fe/B12 periplasmic-binding" evidence="3">
    <location>
        <begin position="57"/>
        <end position="348"/>
    </location>
</feature>
<dbReference type="PROSITE" id="PS51257">
    <property type="entry name" value="PROKAR_LIPOPROTEIN"/>
    <property type="match status" value="1"/>
</dbReference>
<evidence type="ECO:0000313" key="4">
    <source>
        <dbReference type="EMBL" id="MCS7475429.1"/>
    </source>
</evidence>
<keyword evidence="2" id="KW-0732">Signal</keyword>
<evidence type="ECO:0000256" key="2">
    <source>
        <dbReference type="SAM" id="SignalP"/>
    </source>
</evidence>
<dbReference type="EMBL" id="JANYMP010000001">
    <property type="protein sequence ID" value="MCS7475429.1"/>
    <property type="molecule type" value="Genomic_DNA"/>
</dbReference>
<keyword evidence="5" id="KW-1185">Reference proteome</keyword>
<sequence length="352" mass="36399">MVGRALRGAAIASALLLSACGGGQSGAAPVAAAGAGFPVELENCQGSRVSFDSAPSKIVTSNASSLEMLFWLGAQDRVLGTGFPPAAGTMPERFAQAAAKIPVLGAKVIAKEKLLGSGADLYVDTFSSMGMMGGAAGVAPTEEEFASVGIKHVFLQSTACPAKSGGAVTDLSAVQDDIRRLGAMTGSSAKADELVADMERKTGEVRDALAGVPQDQRPTYYFFDVGATPGQPVAACNQQVANAVITLGGARNVYADCAGGFKPVGWEDVVARNPDWIQLGVRNRGDAQANQAGFDEAVRFLKEFPATAGLKAVREDKFLRIPSERTTIASVRNADTVREIAATLYPDLVKAG</sequence>
<accession>A0A9X2VFC0</accession>
<evidence type="ECO:0000256" key="1">
    <source>
        <dbReference type="ARBA" id="ARBA00008814"/>
    </source>
</evidence>
<feature type="chain" id="PRO_5040793383" evidence="2">
    <location>
        <begin position="28"/>
        <end position="352"/>
    </location>
</feature>
<gene>
    <name evidence="4" type="ORF">NZH93_01070</name>
</gene>
<dbReference type="SUPFAM" id="SSF53807">
    <property type="entry name" value="Helical backbone' metal receptor"/>
    <property type="match status" value="1"/>
</dbReference>
<dbReference type="Pfam" id="PF01497">
    <property type="entry name" value="Peripla_BP_2"/>
    <property type="match status" value="1"/>
</dbReference>
<dbReference type="RefSeq" id="WP_259620946.1">
    <property type="nucleotide sequence ID" value="NZ_JANYMP010000001.1"/>
</dbReference>
<protein>
    <submittedName>
        <fullName evidence="4">ABC transporter substrate-binding protein</fullName>
    </submittedName>
</protein>
<reference evidence="4" key="1">
    <citation type="submission" date="2022-08" db="EMBL/GenBank/DDBJ databases">
        <authorList>
            <person name="Tistechok S."/>
            <person name="Samborskyy M."/>
            <person name="Roman I."/>
        </authorList>
    </citation>
    <scope>NUCLEOTIDE SEQUENCE</scope>
    <source>
        <strain evidence="4">DSM 103496</strain>
    </source>
</reference>
<dbReference type="PROSITE" id="PS50983">
    <property type="entry name" value="FE_B12_PBP"/>
    <property type="match status" value="1"/>
</dbReference>
<dbReference type="Proteomes" id="UP001141259">
    <property type="component" value="Unassembled WGS sequence"/>
</dbReference>
<dbReference type="AlphaFoldDB" id="A0A9X2VFC0"/>
<evidence type="ECO:0000259" key="3">
    <source>
        <dbReference type="PROSITE" id="PS50983"/>
    </source>
</evidence>
<dbReference type="Gene3D" id="3.40.50.1980">
    <property type="entry name" value="Nitrogenase molybdenum iron protein domain"/>
    <property type="match status" value="2"/>
</dbReference>
<organism evidence="4 5">
    <name type="scientific">Umezawaea endophytica</name>
    <dbReference type="NCBI Taxonomy" id="1654476"/>
    <lineage>
        <taxon>Bacteria</taxon>
        <taxon>Bacillati</taxon>
        <taxon>Actinomycetota</taxon>
        <taxon>Actinomycetes</taxon>
        <taxon>Pseudonocardiales</taxon>
        <taxon>Pseudonocardiaceae</taxon>
        <taxon>Umezawaea</taxon>
    </lineage>
</organism>
<dbReference type="PANTHER" id="PTHR30535">
    <property type="entry name" value="VITAMIN B12-BINDING PROTEIN"/>
    <property type="match status" value="1"/>
</dbReference>
<name>A0A9X2VFC0_9PSEU</name>